<name>A0A6M3XN08_9ZZZZ</name>
<dbReference type="Gene3D" id="6.20.20.10">
    <property type="match status" value="1"/>
</dbReference>
<reference evidence="3" key="1">
    <citation type="submission" date="2020-03" db="EMBL/GenBank/DDBJ databases">
        <title>The deep terrestrial virosphere.</title>
        <authorList>
            <person name="Holmfeldt K."/>
            <person name="Nilsson E."/>
            <person name="Simone D."/>
            <person name="Lopez-Fernandez M."/>
            <person name="Wu X."/>
            <person name="de Brujin I."/>
            <person name="Lundin D."/>
            <person name="Andersson A."/>
            <person name="Bertilsson S."/>
            <person name="Dopson M."/>
        </authorList>
    </citation>
    <scope>NUCLEOTIDE SEQUENCE</scope>
    <source>
        <strain evidence="2">MM415A00780</strain>
        <strain evidence="1">MM415B00571</strain>
        <strain evidence="3">TM448B01526</strain>
    </source>
</reference>
<protein>
    <submittedName>
        <fullName evidence="3">Uncharacterized protein</fullName>
    </submittedName>
</protein>
<dbReference type="SUPFAM" id="SSF57938">
    <property type="entry name" value="DnaJ/Hsp40 cysteine-rich domain"/>
    <property type="match status" value="1"/>
</dbReference>
<dbReference type="InterPro" id="IPR036410">
    <property type="entry name" value="HSP_DnaJ_Cys-rich_dom_sf"/>
</dbReference>
<dbReference type="EMBL" id="MT141508">
    <property type="protein sequence ID" value="QJA63860.1"/>
    <property type="molecule type" value="Genomic_DNA"/>
</dbReference>
<dbReference type="EMBL" id="MT144776">
    <property type="protein sequence ID" value="QJH99219.1"/>
    <property type="molecule type" value="Genomic_DNA"/>
</dbReference>
<evidence type="ECO:0000313" key="3">
    <source>
        <dbReference type="EMBL" id="QJH99219.1"/>
    </source>
</evidence>
<dbReference type="EMBL" id="MT142406">
    <property type="protein sequence ID" value="QJA80100.1"/>
    <property type="molecule type" value="Genomic_DNA"/>
</dbReference>
<sequence>MLAPCYLCQGTGVYKDESCLICDGNGEVDLNVADYIAYTISLNYRETGKIKSKINNLLDKCDDILDKCNDIFEKVNE</sequence>
<dbReference type="AlphaFoldDB" id="A0A6M3XN08"/>
<gene>
    <name evidence="2" type="ORF">MM415A00780_0014</name>
    <name evidence="1" type="ORF">MM415B00571_0006</name>
    <name evidence="3" type="ORF">TM448B01526_0001</name>
</gene>
<proteinExistence type="predicted"/>
<evidence type="ECO:0000313" key="2">
    <source>
        <dbReference type="EMBL" id="QJA80100.1"/>
    </source>
</evidence>
<accession>A0A6M3XN08</accession>
<evidence type="ECO:0000313" key="1">
    <source>
        <dbReference type="EMBL" id="QJA63860.1"/>
    </source>
</evidence>
<organism evidence="3">
    <name type="scientific">viral metagenome</name>
    <dbReference type="NCBI Taxonomy" id="1070528"/>
    <lineage>
        <taxon>unclassified sequences</taxon>
        <taxon>metagenomes</taxon>
        <taxon>organismal metagenomes</taxon>
    </lineage>
</organism>